<dbReference type="Pfam" id="PF01497">
    <property type="entry name" value="Peripla_BP_2"/>
    <property type="match status" value="1"/>
</dbReference>
<dbReference type="GO" id="GO:0030288">
    <property type="term" value="C:outer membrane-bounded periplasmic space"/>
    <property type="evidence" value="ECO:0007669"/>
    <property type="project" value="TreeGrafter"/>
</dbReference>
<proteinExistence type="inferred from homology"/>
<dbReference type="SUPFAM" id="SSF53807">
    <property type="entry name" value="Helical backbone' metal receptor"/>
    <property type="match status" value="1"/>
</dbReference>
<comment type="similarity">
    <text evidence="2">Belongs to the bacterial solute-binding protein 8 family.</text>
</comment>
<evidence type="ECO:0000313" key="7">
    <source>
        <dbReference type="EMBL" id="MBB3727016.1"/>
    </source>
</evidence>
<accession>A0A7W5V3B0</accession>
<dbReference type="GO" id="GO:1901678">
    <property type="term" value="P:iron coordination entity transport"/>
    <property type="evidence" value="ECO:0007669"/>
    <property type="project" value="UniProtKB-ARBA"/>
</dbReference>
<dbReference type="InterPro" id="IPR002491">
    <property type="entry name" value="ABC_transptr_periplasmic_BD"/>
</dbReference>
<evidence type="ECO:0000256" key="5">
    <source>
        <dbReference type="SAM" id="SignalP"/>
    </source>
</evidence>
<dbReference type="RefSeq" id="WP_221241090.1">
    <property type="nucleotide sequence ID" value="NZ_BAAAXX010000029.1"/>
</dbReference>
<evidence type="ECO:0000256" key="3">
    <source>
        <dbReference type="ARBA" id="ARBA00022448"/>
    </source>
</evidence>
<dbReference type="GeneID" id="95389344"/>
<dbReference type="PANTHER" id="PTHR30532:SF24">
    <property type="entry name" value="FERRIC ENTEROBACTIN-BINDING PERIPLASMIC PROTEIN FEPB"/>
    <property type="match status" value="1"/>
</dbReference>
<evidence type="ECO:0000256" key="1">
    <source>
        <dbReference type="ARBA" id="ARBA00004196"/>
    </source>
</evidence>
<sequence length="336" mass="36476">MSTRLSMVLAVLALAVVTACGGQTPAGTAATPAPTASGSAPAAAFPVKVEHLHGTTEIARRPERIVTIGLSDHEPVLALGFKPIGVVDWFQRTPFTDWPWTTGVWGGAEPTVLGLREDGVKMEKLLALKPDLIFAMYSGIQKEQYDQLSKIAPVVAQPKGYDPYAAPWQEMTLLAGRALGEEPKAERLIAGIKDRFAQARAANPQWKGLTAVAADSFKAGQYFAFQKGDPKSAFLAELGFTVPEGITKEAGKLNGVEFGSERMDLLEVDRLVWLTTGKQPWERIKNDSVYKQLKVAKESRDLFLTYQDPPIGAALSFNTVLSIPYAIDQVVPLLKK</sequence>
<keyword evidence="3" id="KW-0813">Transport</keyword>
<dbReference type="CDD" id="cd01146">
    <property type="entry name" value="FhuD"/>
    <property type="match status" value="1"/>
</dbReference>
<feature type="domain" description="Fe/B12 periplasmic-binding" evidence="6">
    <location>
        <begin position="64"/>
        <end position="336"/>
    </location>
</feature>
<feature type="chain" id="PRO_5038555675" evidence="5">
    <location>
        <begin position="22"/>
        <end position="336"/>
    </location>
</feature>
<evidence type="ECO:0000259" key="6">
    <source>
        <dbReference type="PROSITE" id="PS50983"/>
    </source>
</evidence>
<dbReference type="PANTHER" id="PTHR30532">
    <property type="entry name" value="IRON III DICITRATE-BINDING PERIPLASMIC PROTEIN"/>
    <property type="match status" value="1"/>
</dbReference>
<dbReference type="EMBL" id="JACIBV010000001">
    <property type="protein sequence ID" value="MBB3727016.1"/>
    <property type="molecule type" value="Genomic_DNA"/>
</dbReference>
<reference evidence="7 8" key="1">
    <citation type="submission" date="2020-08" db="EMBL/GenBank/DDBJ databases">
        <title>Sequencing the genomes of 1000 actinobacteria strains.</title>
        <authorList>
            <person name="Klenk H.-P."/>
        </authorList>
    </citation>
    <scope>NUCLEOTIDE SEQUENCE [LARGE SCALE GENOMIC DNA]</scope>
    <source>
        <strain evidence="7 8">DSM 44320</strain>
    </source>
</reference>
<dbReference type="PROSITE" id="PS50983">
    <property type="entry name" value="FE_B12_PBP"/>
    <property type="match status" value="1"/>
</dbReference>
<organism evidence="7 8">
    <name type="scientific">Nonomuraea dietziae</name>
    <dbReference type="NCBI Taxonomy" id="65515"/>
    <lineage>
        <taxon>Bacteria</taxon>
        <taxon>Bacillati</taxon>
        <taxon>Actinomycetota</taxon>
        <taxon>Actinomycetes</taxon>
        <taxon>Streptosporangiales</taxon>
        <taxon>Streptosporangiaceae</taxon>
        <taxon>Nonomuraea</taxon>
    </lineage>
</organism>
<comment type="subcellular location">
    <subcellularLocation>
        <location evidence="1">Cell envelope</location>
    </subcellularLocation>
</comment>
<comment type="caution">
    <text evidence="7">The sequence shown here is derived from an EMBL/GenBank/DDBJ whole genome shotgun (WGS) entry which is preliminary data.</text>
</comment>
<protein>
    <submittedName>
        <fullName evidence="7">Iron complex transport system substrate-binding protein</fullName>
    </submittedName>
</protein>
<gene>
    <name evidence="7" type="ORF">FHR33_002876</name>
</gene>
<evidence type="ECO:0000256" key="2">
    <source>
        <dbReference type="ARBA" id="ARBA00008814"/>
    </source>
</evidence>
<evidence type="ECO:0000256" key="4">
    <source>
        <dbReference type="ARBA" id="ARBA00022729"/>
    </source>
</evidence>
<feature type="signal peptide" evidence="5">
    <location>
        <begin position="1"/>
        <end position="21"/>
    </location>
</feature>
<dbReference type="Proteomes" id="UP000579945">
    <property type="component" value="Unassembled WGS sequence"/>
</dbReference>
<dbReference type="Gene3D" id="3.40.50.1980">
    <property type="entry name" value="Nitrogenase molybdenum iron protein domain"/>
    <property type="match status" value="2"/>
</dbReference>
<keyword evidence="4 5" id="KW-0732">Signal</keyword>
<dbReference type="InterPro" id="IPR051313">
    <property type="entry name" value="Bact_iron-sidero_bind"/>
</dbReference>
<dbReference type="AlphaFoldDB" id="A0A7W5V3B0"/>
<keyword evidence="8" id="KW-1185">Reference proteome</keyword>
<dbReference type="PROSITE" id="PS51257">
    <property type="entry name" value="PROKAR_LIPOPROTEIN"/>
    <property type="match status" value="1"/>
</dbReference>
<name>A0A7W5V3B0_9ACTN</name>
<evidence type="ECO:0000313" key="8">
    <source>
        <dbReference type="Proteomes" id="UP000579945"/>
    </source>
</evidence>